<feature type="region of interest" description="Disordered" evidence="1">
    <location>
        <begin position="1"/>
        <end position="62"/>
    </location>
</feature>
<dbReference type="InterPro" id="IPR021833">
    <property type="entry name" value="DUF3425"/>
</dbReference>
<gene>
    <name evidence="2" type="ORF">VE01_08999</name>
</gene>
<dbReference type="GeneID" id="28842385"/>
<sequence length="226" mass="25105">MPRPRTHDSENCWQSVTDPRKRKQIQDRLAQRARRQRLAVQHHAASSPTTGANCHTSTQESSALGAAARQVIPSTRVVVPLTPNSALDPALDLHQDIPTTVYAALFTNGVILSLPCAYASPLPSCSPPYPDAPPDLQPTALQLSTPHARWIDRFPFPRMRDNFILMTVGEEEGVGAASLRVLDQEAFIGDLFCMESFVIREGGQAWDSADWTIGKRFQEKWGWLFC</sequence>
<evidence type="ECO:0000313" key="2">
    <source>
        <dbReference type="EMBL" id="OBT93070.1"/>
    </source>
</evidence>
<dbReference type="RefSeq" id="XP_018126803.1">
    <property type="nucleotide sequence ID" value="XM_018278416.2"/>
</dbReference>
<reference evidence="3" key="2">
    <citation type="journal article" date="2018" name="Nat. Commun.">
        <title>Extreme sensitivity to ultraviolet light in the fungal pathogen causing white-nose syndrome of bats.</title>
        <authorList>
            <person name="Palmer J.M."/>
            <person name="Drees K.P."/>
            <person name="Foster J.T."/>
            <person name="Lindner D.L."/>
        </authorList>
    </citation>
    <scope>NUCLEOTIDE SEQUENCE [LARGE SCALE GENOMIC DNA]</scope>
    <source>
        <strain evidence="3">UAMH 10579</strain>
    </source>
</reference>
<protein>
    <submittedName>
        <fullName evidence="2">Uncharacterized protein</fullName>
    </submittedName>
</protein>
<dbReference type="OrthoDB" id="2245989at2759"/>
<dbReference type="AlphaFoldDB" id="A0A1B8GB69"/>
<evidence type="ECO:0000313" key="3">
    <source>
        <dbReference type="Proteomes" id="UP000091956"/>
    </source>
</evidence>
<dbReference type="PANTHER" id="PTHR38116">
    <property type="entry name" value="CHROMOSOME 7, WHOLE GENOME SHOTGUN SEQUENCE"/>
    <property type="match status" value="1"/>
</dbReference>
<organism evidence="2 3">
    <name type="scientific">Pseudogymnoascus verrucosus</name>
    <dbReference type="NCBI Taxonomy" id="342668"/>
    <lineage>
        <taxon>Eukaryota</taxon>
        <taxon>Fungi</taxon>
        <taxon>Dikarya</taxon>
        <taxon>Ascomycota</taxon>
        <taxon>Pezizomycotina</taxon>
        <taxon>Leotiomycetes</taxon>
        <taxon>Thelebolales</taxon>
        <taxon>Thelebolaceae</taxon>
        <taxon>Pseudogymnoascus</taxon>
    </lineage>
</organism>
<dbReference type="Proteomes" id="UP000091956">
    <property type="component" value="Unassembled WGS sequence"/>
</dbReference>
<dbReference type="STRING" id="342668.A0A1B8GB69"/>
<feature type="compositionally biased region" description="Polar residues" evidence="1">
    <location>
        <begin position="46"/>
        <end position="62"/>
    </location>
</feature>
<dbReference type="Pfam" id="PF11905">
    <property type="entry name" value="DUF3425"/>
    <property type="match status" value="1"/>
</dbReference>
<reference evidence="2 3" key="1">
    <citation type="submission" date="2016-03" db="EMBL/GenBank/DDBJ databases">
        <title>Comparative genomics of Pseudogymnoascus destructans, the fungus causing white-nose syndrome of bats.</title>
        <authorList>
            <person name="Palmer J.M."/>
            <person name="Drees K.P."/>
            <person name="Foster J.T."/>
            <person name="Lindner D.L."/>
        </authorList>
    </citation>
    <scope>NUCLEOTIDE SEQUENCE [LARGE SCALE GENOMIC DNA]</scope>
    <source>
        <strain evidence="2 3">UAMH 10579</strain>
    </source>
</reference>
<accession>A0A1B8GB69</accession>
<name>A0A1B8GB69_9PEZI</name>
<keyword evidence="3" id="KW-1185">Reference proteome</keyword>
<dbReference type="PANTHER" id="PTHR38116:SF1">
    <property type="entry name" value="BZIP DOMAIN-CONTAINING PROTEIN"/>
    <property type="match status" value="1"/>
</dbReference>
<proteinExistence type="predicted"/>
<evidence type="ECO:0000256" key="1">
    <source>
        <dbReference type="SAM" id="MobiDB-lite"/>
    </source>
</evidence>
<feature type="compositionally biased region" description="Basic and acidic residues" evidence="1">
    <location>
        <begin position="1"/>
        <end position="10"/>
    </location>
</feature>
<dbReference type="EMBL" id="KV460258">
    <property type="protein sequence ID" value="OBT93070.1"/>
    <property type="molecule type" value="Genomic_DNA"/>
</dbReference>